<reference evidence="5 6" key="1">
    <citation type="submission" date="2020-05" db="EMBL/GenBank/DDBJ databases">
        <title>Draft genome sequence of Mycobacterium hippocampi DL, isolated from European seabass, Dicentrarchus labrax, reared in fish farms.</title>
        <authorList>
            <person name="Stathopoulou P."/>
            <person name="Asimakis E."/>
            <person name="Tzokas K."/>
            <person name="Batargias C."/>
            <person name="Tsiamis G."/>
        </authorList>
    </citation>
    <scope>NUCLEOTIDE SEQUENCE [LARGE SCALE GENOMIC DNA]</scope>
    <source>
        <strain evidence="5 6">DL</strain>
    </source>
</reference>
<evidence type="ECO:0000256" key="1">
    <source>
        <dbReference type="ARBA" id="ARBA00023015"/>
    </source>
</evidence>
<protein>
    <recommendedName>
        <fullName evidence="4">HTH araC/xylS-type domain-containing protein</fullName>
    </recommendedName>
</protein>
<organism evidence="5 6">
    <name type="scientific">Mycolicibacterium hippocampi</name>
    <dbReference type="NCBI Taxonomy" id="659824"/>
    <lineage>
        <taxon>Bacteria</taxon>
        <taxon>Bacillati</taxon>
        <taxon>Actinomycetota</taxon>
        <taxon>Actinomycetes</taxon>
        <taxon>Mycobacteriales</taxon>
        <taxon>Mycobacteriaceae</taxon>
        <taxon>Mycolicibacterium</taxon>
    </lineage>
</organism>
<dbReference type="Proteomes" id="UP000570517">
    <property type="component" value="Unassembled WGS sequence"/>
</dbReference>
<dbReference type="InterPro" id="IPR009057">
    <property type="entry name" value="Homeodomain-like_sf"/>
</dbReference>
<dbReference type="SMART" id="SM00342">
    <property type="entry name" value="HTH_ARAC"/>
    <property type="match status" value="1"/>
</dbReference>
<evidence type="ECO:0000256" key="2">
    <source>
        <dbReference type="ARBA" id="ARBA00023125"/>
    </source>
</evidence>
<sequence length="318" mass="36012">MPMSFDLDEIEPDEREPALRELLQQNPVPIDVSTIPVDELHVSTTADYFGRLFMVSCHGRGAMVHRGAQRVDEDHERTMMLSVVTSGTSVFQHNDTITDASRGDVVPYSSTQPYSATFDNVAKHTFMVDYDALELPEGVLDYQLGQLINRGHTLGSIVARYLVDLGSHAVYLPDAERQALERPTLEMLRALFAVTAGDDYRAREPLHESLGVRMIEYLKMHLRDPDLNMARLAKEHGISERYAYLILSKHGITLGDWVRSQRLEGAARELIRDDGATRTIAEIAHSWGFPDQANFTRAFRRLFSESPREYRKNHLGSV</sequence>
<evidence type="ECO:0000259" key="4">
    <source>
        <dbReference type="PROSITE" id="PS01124"/>
    </source>
</evidence>
<dbReference type="GO" id="GO:0003700">
    <property type="term" value="F:DNA-binding transcription factor activity"/>
    <property type="evidence" value="ECO:0007669"/>
    <property type="project" value="InterPro"/>
</dbReference>
<gene>
    <name evidence="5" type="ORF">HLY00_3381</name>
</gene>
<dbReference type="InterPro" id="IPR018062">
    <property type="entry name" value="HTH_AraC-typ_CS"/>
</dbReference>
<keyword evidence="3" id="KW-0804">Transcription</keyword>
<dbReference type="Gene3D" id="1.10.10.60">
    <property type="entry name" value="Homeodomain-like"/>
    <property type="match status" value="1"/>
</dbReference>
<dbReference type="Pfam" id="PF12833">
    <property type="entry name" value="HTH_18"/>
    <property type="match status" value="1"/>
</dbReference>
<keyword evidence="1" id="KW-0805">Transcription regulation</keyword>
<dbReference type="InterPro" id="IPR050204">
    <property type="entry name" value="AraC_XylS_family_regulators"/>
</dbReference>
<dbReference type="PROSITE" id="PS01124">
    <property type="entry name" value="HTH_ARAC_FAMILY_2"/>
    <property type="match status" value="1"/>
</dbReference>
<dbReference type="PRINTS" id="PR00032">
    <property type="entry name" value="HTHARAC"/>
</dbReference>
<dbReference type="PANTHER" id="PTHR46796">
    <property type="entry name" value="HTH-TYPE TRANSCRIPTIONAL ACTIVATOR RHAS-RELATED"/>
    <property type="match status" value="1"/>
</dbReference>
<dbReference type="AlphaFoldDB" id="A0A850PQ91"/>
<feature type="domain" description="HTH araC/xylS-type" evidence="4">
    <location>
        <begin position="212"/>
        <end position="313"/>
    </location>
</feature>
<dbReference type="EMBL" id="JABFYL010000025">
    <property type="protein sequence ID" value="NVN50663.1"/>
    <property type="molecule type" value="Genomic_DNA"/>
</dbReference>
<evidence type="ECO:0000313" key="5">
    <source>
        <dbReference type="EMBL" id="NVN50663.1"/>
    </source>
</evidence>
<dbReference type="InterPro" id="IPR018060">
    <property type="entry name" value="HTH_AraC"/>
</dbReference>
<dbReference type="SUPFAM" id="SSF46689">
    <property type="entry name" value="Homeodomain-like"/>
    <property type="match status" value="1"/>
</dbReference>
<proteinExistence type="predicted"/>
<dbReference type="PROSITE" id="PS00041">
    <property type="entry name" value="HTH_ARAC_FAMILY_1"/>
    <property type="match status" value="1"/>
</dbReference>
<comment type="caution">
    <text evidence="5">The sequence shown here is derived from an EMBL/GenBank/DDBJ whole genome shotgun (WGS) entry which is preliminary data.</text>
</comment>
<accession>A0A850PQ91</accession>
<dbReference type="PANTHER" id="PTHR46796:SF6">
    <property type="entry name" value="ARAC SUBFAMILY"/>
    <property type="match status" value="1"/>
</dbReference>
<evidence type="ECO:0000256" key="3">
    <source>
        <dbReference type="ARBA" id="ARBA00023163"/>
    </source>
</evidence>
<evidence type="ECO:0000313" key="6">
    <source>
        <dbReference type="Proteomes" id="UP000570517"/>
    </source>
</evidence>
<keyword evidence="6" id="KW-1185">Reference proteome</keyword>
<dbReference type="InterPro" id="IPR020449">
    <property type="entry name" value="Tscrpt_reg_AraC-type_HTH"/>
</dbReference>
<keyword evidence="2" id="KW-0238">DNA-binding</keyword>
<name>A0A850PQ91_9MYCO</name>
<dbReference type="GO" id="GO:0043565">
    <property type="term" value="F:sequence-specific DNA binding"/>
    <property type="evidence" value="ECO:0007669"/>
    <property type="project" value="InterPro"/>
</dbReference>